<organism evidence="1 2">
    <name type="scientific">Acetobacter vaccinii</name>
    <dbReference type="NCBI Taxonomy" id="2592655"/>
    <lineage>
        <taxon>Bacteria</taxon>
        <taxon>Pseudomonadati</taxon>
        <taxon>Pseudomonadota</taxon>
        <taxon>Alphaproteobacteria</taxon>
        <taxon>Acetobacterales</taxon>
        <taxon>Acetobacteraceae</taxon>
        <taxon>Acetobacter</taxon>
    </lineage>
</organism>
<accession>A0A5C1YTK8</accession>
<proteinExistence type="predicted"/>
<name>A0A5C1YTK8_9PROT</name>
<dbReference type="AlphaFoldDB" id="A0A5C1YTK8"/>
<protein>
    <submittedName>
        <fullName evidence="1">Uncharacterized protein</fullName>
    </submittedName>
</protein>
<gene>
    <name evidence="1" type="ORF">FLP30_06895</name>
</gene>
<keyword evidence="2" id="KW-1185">Reference proteome</keyword>
<dbReference type="Proteomes" id="UP000324536">
    <property type="component" value="Chromosome"/>
</dbReference>
<reference evidence="1 2" key="1">
    <citation type="submission" date="2019-09" db="EMBL/GenBank/DDBJ databases">
        <title>Genome sequencing of strain KACC 21233.</title>
        <authorList>
            <person name="Heo J."/>
            <person name="Kim S.-J."/>
            <person name="Kim J.-S."/>
            <person name="Hong S.-B."/>
            <person name="Kwon S.-W."/>
        </authorList>
    </citation>
    <scope>NUCLEOTIDE SEQUENCE [LARGE SCALE GENOMIC DNA]</scope>
    <source>
        <strain evidence="1 2">KACC 21233</strain>
    </source>
</reference>
<dbReference type="EMBL" id="CP043506">
    <property type="protein sequence ID" value="QEO18620.1"/>
    <property type="molecule type" value="Genomic_DNA"/>
</dbReference>
<sequence>MSRKVTTNSTCIDYLNSEHGEYAGDKMSESLAPDEETIGLSRAIRDECQKYPKEPLEKAVSSVKNAYTHKLSDIMEKVKRGKNSLNGKSGS</sequence>
<dbReference type="KEGG" id="acek:FLP30_06895"/>
<dbReference type="OrthoDB" id="7219498at2"/>
<evidence type="ECO:0000313" key="1">
    <source>
        <dbReference type="EMBL" id="QEO18620.1"/>
    </source>
</evidence>
<evidence type="ECO:0000313" key="2">
    <source>
        <dbReference type="Proteomes" id="UP000324536"/>
    </source>
</evidence>